<dbReference type="Pfam" id="PF14223">
    <property type="entry name" value="Retrotran_gag_2"/>
    <property type="match status" value="1"/>
</dbReference>
<feature type="transmembrane region" description="Helical" evidence="1">
    <location>
        <begin position="12"/>
        <end position="29"/>
    </location>
</feature>
<evidence type="ECO:0000256" key="1">
    <source>
        <dbReference type="SAM" id="Phobius"/>
    </source>
</evidence>
<comment type="caution">
    <text evidence="2">The sequence shown here is derived from an EMBL/GenBank/DDBJ whole genome shotgun (WGS) entry which is preliminary data.</text>
</comment>
<protein>
    <submittedName>
        <fullName evidence="2">Uncharacterized protein</fullName>
    </submittedName>
</protein>
<gene>
    <name evidence="2" type="ORF">RJ640_004091</name>
</gene>
<accession>A0AA88RW21</accession>
<keyword evidence="1" id="KW-0472">Membrane</keyword>
<reference evidence="2" key="1">
    <citation type="submission" date="2022-12" db="EMBL/GenBank/DDBJ databases">
        <title>Draft genome assemblies for two species of Escallonia (Escalloniales).</title>
        <authorList>
            <person name="Chanderbali A."/>
            <person name="Dervinis C."/>
            <person name="Anghel I."/>
            <person name="Soltis D."/>
            <person name="Soltis P."/>
            <person name="Zapata F."/>
        </authorList>
    </citation>
    <scope>NUCLEOTIDE SEQUENCE</scope>
    <source>
        <strain evidence="2">UCBG92.1500</strain>
        <tissue evidence="2">Leaf</tissue>
    </source>
</reference>
<name>A0AA88RW21_9ASTE</name>
<sequence length="128" mass="15179">MEKNEKDWRIKMPFLFVVPVSSLLYPLLLKIGELSRRSKEEEQERDRSSKIIYGTEFKALPMNDMASQLKGLDMEISEDLFVHLIMTSLPAQFGPFKINYNTQKEKWEMSELISMCVQEEERLKFKRP</sequence>
<keyword evidence="3" id="KW-1185">Reference proteome</keyword>
<evidence type="ECO:0000313" key="3">
    <source>
        <dbReference type="Proteomes" id="UP001187471"/>
    </source>
</evidence>
<keyword evidence="1" id="KW-1133">Transmembrane helix</keyword>
<dbReference type="EMBL" id="JAVXUO010001678">
    <property type="protein sequence ID" value="KAK2980095.1"/>
    <property type="molecule type" value="Genomic_DNA"/>
</dbReference>
<dbReference type="Proteomes" id="UP001187471">
    <property type="component" value="Unassembled WGS sequence"/>
</dbReference>
<dbReference type="AlphaFoldDB" id="A0AA88RW21"/>
<proteinExistence type="predicted"/>
<keyword evidence="1" id="KW-0812">Transmembrane</keyword>
<organism evidence="2 3">
    <name type="scientific">Escallonia rubra</name>
    <dbReference type="NCBI Taxonomy" id="112253"/>
    <lineage>
        <taxon>Eukaryota</taxon>
        <taxon>Viridiplantae</taxon>
        <taxon>Streptophyta</taxon>
        <taxon>Embryophyta</taxon>
        <taxon>Tracheophyta</taxon>
        <taxon>Spermatophyta</taxon>
        <taxon>Magnoliopsida</taxon>
        <taxon>eudicotyledons</taxon>
        <taxon>Gunneridae</taxon>
        <taxon>Pentapetalae</taxon>
        <taxon>asterids</taxon>
        <taxon>campanulids</taxon>
        <taxon>Escalloniales</taxon>
        <taxon>Escalloniaceae</taxon>
        <taxon>Escallonia</taxon>
    </lineage>
</organism>
<evidence type="ECO:0000313" key="2">
    <source>
        <dbReference type="EMBL" id="KAK2980095.1"/>
    </source>
</evidence>